<dbReference type="Proteomes" id="UP001258945">
    <property type="component" value="Unassembled WGS sequence"/>
</dbReference>
<organism evidence="1 2">
    <name type="scientific">Roseomonas gilardii</name>
    <dbReference type="NCBI Taxonomy" id="257708"/>
    <lineage>
        <taxon>Bacteria</taxon>
        <taxon>Pseudomonadati</taxon>
        <taxon>Pseudomonadota</taxon>
        <taxon>Alphaproteobacteria</taxon>
        <taxon>Acetobacterales</taxon>
        <taxon>Roseomonadaceae</taxon>
        <taxon>Roseomonas</taxon>
    </lineage>
</organism>
<evidence type="ECO:0000313" key="1">
    <source>
        <dbReference type="EMBL" id="MDT8333006.1"/>
    </source>
</evidence>
<evidence type="ECO:0000313" key="2">
    <source>
        <dbReference type="Proteomes" id="UP001258945"/>
    </source>
</evidence>
<proteinExistence type="predicted"/>
<dbReference type="Pfam" id="PF03237">
    <property type="entry name" value="Terminase_6N"/>
    <property type="match status" value="1"/>
</dbReference>
<accession>A0ABU3MJ18</accession>
<gene>
    <name evidence="1" type="ORF">RQ831_18290</name>
</gene>
<comment type="caution">
    <text evidence="1">The sequence shown here is derived from an EMBL/GenBank/DDBJ whole genome shotgun (WGS) entry which is preliminary data.</text>
</comment>
<protein>
    <submittedName>
        <fullName evidence="1">Terminase family protein</fullName>
    </submittedName>
</protein>
<dbReference type="EMBL" id="JAVVDO010000041">
    <property type="protein sequence ID" value="MDT8333006.1"/>
    <property type="molecule type" value="Genomic_DNA"/>
</dbReference>
<name>A0ABU3MJ18_9PROT</name>
<keyword evidence="2" id="KW-1185">Reference proteome</keyword>
<sequence length="238" mass="26829">MTQFVPSLDRLKPVLAVLEAEQKKRLAERRLTSFRPYAKQFEFFAAGKIHRERLLCASNQFGKTVAGGAETAMHLTGRYPDWWPGHRFDRPVRMWGASITGDATRDNVQAKLVGPPESESEWGTGFIPKDDLVSWDRASGTPNLLNNIVVRHVSGGISTIGFKTYDQGRMRWQGPTLDAIWLDEEPPLDVYTEGLTRTNAVADSRLYITFTPLLGMSDVVSMFFRDNVHEPGGHHRND</sequence>
<dbReference type="RefSeq" id="WP_314284034.1">
    <property type="nucleotide sequence ID" value="NZ_JAVVDO010000041.1"/>
</dbReference>
<reference evidence="1 2" key="1">
    <citation type="journal article" date="2019" name="Microb. Pathog.">
        <title>Comparison of VITEK 2, MALDI-TOF MS, 16S rRNA gene sequencing, and whole-genome sequencing for identification of Roseomonas mucosa.</title>
        <authorList>
            <person name="Rudolph W.W."/>
            <person name="Gunzer F."/>
            <person name="Trauth M."/>
            <person name="Bunk B."/>
            <person name="Bigge R."/>
            <person name="Schrottner P."/>
        </authorList>
    </citation>
    <scope>NUCLEOTIDE SEQUENCE [LARGE SCALE GENOMIC DNA]</scope>
    <source>
        <strain evidence="1 2">DSM 103800</strain>
    </source>
</reference>